<reference evidence="7 10" key="2">
    <citation type="submission" date="2020-04" db="EMBL/GenBank/DDBJ databases">
        <title>Description of novel Gluconacetobacter.</title>
        <authorList>
            <person name="Sombolestani A."/>
        </authorList>
    </citation>
    <scope>NUCLEOTIDE SEQUENCE [LARGE SCALE GENOMIC DNA]</scope>
    <source>
        <strain evidence="7 10">LMG 1382</strain>
    </source>
</reference>
<dbReference type="InterPro" id="IPR003819">
    <property type="entry name" value="TauD/TfdA-like"/>
</dbReference>
<gene>
    <name evidence="8" type="ORF">C7453_108129</name>
    <name evidence="7" type="ORF">HLH32_13040</name>
</gene>
<comment type="similarity">
    <text evidence="1">Belongs to the TfdA dioxygenase family.</text>
</comment>
<dbReference type="Gene3D" id="3.60.130.10">
    <property type="entry name" value="Clavaminate synthase-like"/>
    <property type="match status" value="1"/>
</dbReference>
<keyword evidence="3 8" id="KW-0223">Dioxygenase</keyword>
<dbReference type="Pfam" id="PF02668">
    <property type="entry name" value="TauD"/>
    <property type="match status" value="1"/>
</dbReference>
<evidence type="ECO:0000256" key="1">
    <source>
        <dbReference type="ARBA" id="ARBA00005896"/>
    </source>
</evidence>
<keyword evidence="5" id="KW-0408">Iron</keyword>
<evidence type="ECO:0000313" key="8">
    <source>
        <dbReference type="EMBL" id="RDI36837.1"/>
    </source>
</evidence>
<reference evidence="8 9" key="1">
    <citation type="submission" date="2018-07" db="EMBL/GenBank/DDBJ databases">
        <title>Genomic Encyclopedia of Type Strains, Phase IV (KMG-IV): sequencing the most valuable type-strain genomes for metagenomic binning, comparative biology and taxonomic classification.</title>
        <authorList>
            <person name="Goeker M."/>
        </authorList>
    </citation>
    <scope>NUCLEOTIDE SEQUENCE [LARGE SCALE GENOMIC DNA]</scope>
    <source>
        <strain evidence="8 9">DSM 5603</strain>
    </source>
</reference>
<feature type="domain" description="TauD/TfdA-like" evidence="6">
    <location>
        <begin position="6"/>
        <end position="273"/>
    </location>
</feature>
<sequence length="279" mass="31743">MEKLTVSPIKGGIGIEITHADLTRPAADTIAAIRRVYDDNPIVVLRDQTIPVDSYVAFGKGLGELLPHTRLEYTVPGHPEVYVLTNKKKEDGTMLGVHLDGLGWHSDGTYLQRPLAATLLHALEVPPEGGDTIFADTCAAYENLSEEMKVKVEDMVVVYDFVFYMQTRFPDYQITDKQRAENPEVRHRLVQRSPTGRPGLYMSNGSARGIDGMTDEDGRAFLRELTQFVTRPEHVYRHHWQPGDIVIWNNLQTMHTATLYDDTRYERLLHRLWIQAEVT</sequence>
<evidence type="ECO:0000256" key="2">
    <source>
        <dbReference type="ARBA" id="ARBA00022723"/>
    </source>
</evidence>
<dbReference type="Proteomes" id="UP000562982">
    <property type="component" value="Unassembled WGS sequence"/>
</dbReference>
<dbReference type="EMBL" id="JABEQI010000007">
    <property type="protein sequence ID" value="MBB2187290.1"/>
    <property type="molecule type" value="Genomic_DNA"/>
</dbReference>
<dbReference type="RefSeq" id="WP_114728188.1">
    <property type="nucleotide sequence ID" value="NZ_BJMI01000036.1"/>
</dbReference>
<evidence type="ECO:0000256" key="5">
    <source>
        <dbReference type="ARBA" id="ARBA00023004"/>
    </source>
</evidence>
<dbReference type="GO" id="GO:0016706">
    <property type="term" value="F:2-oxoglutarate-dependent dioxygenase activity"/>
    <property type="evidence" value="ECO:0007669"/>
    <property type="project" value="UniProtKB-ARBA"/>
</dbReference>
<keyword evidence="9" id="KW-1185">Reference proteome</keyword>
<dbReference type="PANTHER" id="PTHR43779:SF3">
    <property type="entry name" value="(3R)-3-[(CARBOXYMETHYL)AMINO]FATTY ACID OXYGENASE_DECARBOXYLASE"/>
    <property type="match status" value="1"/>
</dbReference>
<dbReference type="PANTHER" id="PTHR43779">
    <property type="entry name" value="DIOXYGENASE RV0097-RELATED"/>
    <property type="match status" value="1"/>
</dbReference>
<evidence type="ECO:0000259" key="6">
    <source>
        <dbReference type="Pfam" id="PF02668"/>
    </source>
</evidence>
<dbReference type="SUPFAM" id="SSF51197">
    <property type="entry name" value="Clavaminate synthase-like"/>
    <property type="match status" value="1"/>
</dbReference>
<organism evidence="8 9">
    <name type="scientific">Gluconacetobacter liquefaciens</name>
    <name type="common">Acetobacter liquefaciens</name>
    <dbReference type="NCBI Taxonomy" id="89584"/>
    <lineage>
        <taxon>Bacteria</taxon>
        <taxon>Pseudomonadati</taxon>
        <taxon>Pseudomonadota</taxon>
        <taxon>Alphaproteobacteria</taxon>
        <taxon>Acetobacterales</taxon>
        <taxon>Acetobacteraceae</taxon>
        <taxon>Gluconacetobacter</taxon>
    </lineage>
</organism>
<evidence type="ECO:0000313" key="10">
    <source>
        <dbReference type="Proteomes" id="UP000562982"/>
    </source>
</evidence>
<dbReference type="InterPro" id="IPR051178">
    <property type="entry name" value="TfdA_dioxygenase"/>
</dbReference>
<dbReference type="AlphaFoldDB" id="A0A370FYY0"/>
<proteinExistence type="inferred from homology"/>
<evidence type="ECO:0000313" key="9">
    <source>
        <dbReference type="Proteomes" id="UP000254958"/>
    </source>
</evidence>
<name>A0A370FYY0_GLULI</name>
<dbReference type="GO" id="GO:0046872">
    <property type="term" value="F:metal ion binding"/>
    <property type="evidence" value="ECO:0007669"/>
    <property type="project" value="UniProtKB-KW"/>
</dbReference>
<dbReference type="Proteomes" id="UP000254958">
    <property type="component" value="Unassembled WGS sequence"/>
</dbReference>
<protein>
    <submittedName>
        <fullName evidence="7">TauD/TfdA family dioxygenase</fullName>
    </submittedName>
    <submittedName>
        <fullName evidence="8">Taurine dioxygenase</fullName>
    </submittedName>
</protein>
<evidence type="ECO:0000256" key="4">
    <source>
        <dbReference type="ARBA" id="ARBA00023002"/>
    </source>
</evidence>
<evidence type="ECO:0000313" key="7">
    <source>
        <dbReference type="EMBL" id="MBB2187290.1"/>
    </source>
</evidence>
<dbReference type="EMBL" id="QQAW01000008">
    <property type="protein sequence ID" value="RDI36837.1"/>
    <property type="molecule type" value="Genomic_DNA"/>
</dbReference>
<keyword evidence="2" id="KW-0479">Metal-binding</keyword>
<dbReference type="OrthoDB" id="7346227at2"/>
<comment type="caution">
    <text evidence="8">The sequence shown here is derived from an EMBL/GenBank/DDBJ whole genome shotgun (WGS) entry which is preliminary data.</text>
</comment>
<accession>A0A370FYY0</accession>
<keyword evidence="4" id="KW-0560">Oxidoreductase</keyword>
<evidence type="ECO:0000256" key="3">
    <source>
        <dbReference type="ARBA" id="ARBA00022964"/>
    </source>
</evidence>
<dbReference type="InterPro" id="IPR042098">
    <property type="entry name" value="TauD-like_sf"/>
</dbReference>